<dbReference type="SUPFAM" id="SSF49562">
    <property type="entry name" value="C2 domain (Calcium/lipid-binding domain, CaLB)"/>
    <property type="match status" value="1"/>
</dbReference>
<feature type="compositionally biased region" description="Basic and acidic residues" evidence="1">
    <location>
        <begin position="699"/>
        <end position="710"/>
    </location>
</feature>
<dbReference type="Pfam" id="PF00168">
    <property type="entry name" value="C2"/>
    <property type="match status" value="1"/>
</dbReference>
<feature type="compositionally biased region" description="Polar residues" evidence="1">
    <location>
        <begin position="377"/>
        <end position="392"/>
    </location>
</feature>
<reference evidence="4" key="1">
    <citation type="journal article" date="2014" name="BMC Genomics">
        <title>Genome characteristics reveal the impact of lichenization on lichen-forming fungus Endocarpon pusillum Hedwig (Verrucariales, Ascomycota).</title>
        <authorList>
            <person name="Wang Y.-Y."/>
            <person name="Liu B."/>
            <person name="Zhang X.-Y."/>
            <person name="Zhou Q.-M."/>
            <person name="Zhang T."/>
            <person name="Li H."/>
            <person name="Yu Y.-F."/>
            <person name="Zhang X.-L."/>
            <person name="Hao X.-Y."/>
            <person name="Wang M."/>
            <person name="Wang L."/>
            <person name="Wei J.-C."/>
        </authorList>
    </citation>
    <scope>NUCLEOTIDE SEQUENCE [LARGE SCALE GENOMIC DNA]</scope>
    <source>
        <strain evidence="4">Z07020 / HMAS-L-300199</strain>
    </source>
</reference>
<sequence>MAAKGGKTMPAGHTAGIFADMTLDGPEIGTLVAVIDRAKNLPNRRTMGKQDPYCAMRLGKEAKKTGTDKRGGQTPKWDQELRFTVHDSPDYYKLKCSVFNDDKKTDLIGEAWIDLTTVVVPGGGQNDLWHQLQFKGKYAGDVRMELTYYDTRPKDPVRTEKRRDKEQTEHTKQNSSSSGVAPRRLGPREVKRRPLPADPSMSASPSRPSPQGQVHSAPLPQLHQHDTRNHSHQDHDDQWGSDSQCPVPTSTENSSFPDPLSEKRSDSDPPVINDGYRQPQAAPNSNFPAQQPVQYGDLARHGEFRDSDSFSFHSAQSPLPVTPTHPSSHGSYVVERYHSAQSPDTPPDRSSPYSLPPQYGSSPLPFTHDKSAPGLGNHQSQISFRRFSTSPVKNDVFRDSPLRQSISQHDVEPALQPRYHSSEDEGPPPPPPAHRSNLQTSASPPDVPLNMQPVAMPQPLSLGSNSRRMSPFDRSPLQSIERNYDPLCHSSEPSPPPSAEKDQLYSPYTKPIYSSPPYRTGASAQGGPTNGIENTPASLRPGYGRGMEETADSWMQNTHDVKIQSMTYVESPRDGERDGEMDVVGSLYKPYQPPQVEDEGEAFASEPPFIQPRAVSPDLRTVPRRKAISLQPVERPGDQRLGSIPFGPDSYEVFNPSSPQSSTVAGPESRYETPEQAKEAARQHEVQKLRDQGPIIGNDGREIDPTDHLPTDTWAPEPERKSRKPEMVIRYKTKETTPRRPPAYGSSPGLARPHSIAGSAYGSSPLVLKTPPGSAQQNDGRNRLQKQMPGRPLPVQPYQQTHSSPAVPSANYNTPSPRTNHPTRPDLTEYSLYDQQNQRHSRGGSLGGPYDAGPPIPAKVPISTVGLNDRHAAYGGMDALSAELSTIDIGAGMGGRGTRSRRGY</sequence>
<dbReference type="GeneID" id="19238151"/>
<evidence type="ECO:0000256" key="1">
    <source>
        <dbReference type="SAM" id="MobiDB-lite"/>
    </source>
</evidence>
<feature type="compositionally biased region" description="Low complexity" evidence="1">
    <location>
        <begin position="198"/>
        <end position="210"/>
    </location>
</feature>
<feature type="compositionally biased region" description="Polar residues" evidence="1">
    <location>
        <begin position="522"/>
        <end position="537"/>
    </location>
</feature>
<evidence type="ECO:0000259" key="2">
    <source>
        <dbReference type="PROSITE" id="PS50004"/>
    </source>
</evidence>
<feature type="compositionally biased region" description="Basic and acidic residues" evidence="1">
    <location>
        <begin position="669"/>
        <end position="691"/>
    </location>
</feature>
<organism evidence="3 4">
    <name type="scientific">Endocarpon pusillum (strain Z07020 / HMAS-L-300199)</name>
    <name type="common">Lichen-forming fungus</name>
    <dbReference type="NCBI Taxonomy" id="1263415"/>
    <lineage>
        <taxon>Eukaryota</taxon>
        <taxon>Fungi</taxon>
        <taxon>Dikarya</taxon>
        <taxon>Ascomycota</taxon>
        <taxon>Pezizomycotina</taxon>
        <taxon>Eurotiomycetes</taxon>
        <taxon>Chaetothyriomycetidae</taxon>
        <taxon>Verrucariales</taxon>
        <taxon>Verrucariaceae</taxon>
        <taxon>Endocarpon</taxon>
    </lineage>
</organism>
<dbReference type="CDD" id="cd08681">
    <property type="entry name" value="C2_fungal_Inn1p-like"/>
    <property type="match status" value="1"/>
</dbReference>
<feature type="compositionally biased region" description="Basic and acidic residues" evidence="1">
    <location>
        <begin position="298"/>
        <end position="308"/>
    </location>
</feature>
<feature type="compositionally biased region" description="Polar residues" evidence="1">
    <location>
        <begin position="797"/>
        <end position="822"/>
    </location>
</feature>
<dbReference type="InterPro" id="IPR035892">
    <property type="entry name" value="C2_domain_sf"/>
</dbReference>
<feature type="compositionally biased region" description="Basic and acidic residues" evidence="1">
    <location>
        <begin position="717"/>
        <end position="738"/>
    </location>
</feature>
<dbReference type="PANTHER" id="PTHR47052">
    <property type="entry name" value="CONSERVED SERINE PROLINE-RICH PROTEIN (AFU_ORTHOLOGUE AFUA_2G01790)"/>
    <property type="match status" value="1"/>
</dbReference>
<dbReference type="RefSeq" id="XP_007801044.1">
    <property type="nucleotide sequence ID" value="XM_007802853.1"/>
</dbReference>
<dbReference type="OrthoDB" id="270970at2759"/>
<feature type="compositionally biased region" description="Polar residues" evidence="1">
    <location>
        <begin position="281"/>
        <end position="293"/>
    </location>
</feature>
<feature type="domain" description="C2" evidence="2">
    <location>
        <begin position="9"/>
        <end position="130"/>
    </location>
</feature>
<dbReference type="SMART" id="SM00239">
    <property type="entry name" value="C2"/>
    <property type="match status" value="1"/>
</dbReference>
<evidence type="ECO:0000313" key="3">
    <source>
        <dbReference type="EMBL" id="ERF73271.1"/>
    </source>
</evidence>
<dbReference type="InterPro" id="IPR000008">
    <property type="entry name" value="C2_dom"/>
</dbReference>
<feature type="compositionally biased region" description="Polar residues" evidence="1">
    <location>
        <begin position="240"/>
        <end position="256"/>
    </location>
</feature>
<dbReference type="PANTHER" id="PTHR47052:SF3">
    <property type="entry name" value="INGRESSION PROTEIN 1"/>
    <property type="match status" value="1"/>
</dbReference>
<dbReference type="EMBL" id="KE720961">
    <property type="protein sequence ID" value="ERF73271.1"/>
    <property type="molecule type" value="Genomic_DNA"/>
</dbReference>
<evidence type="ECO:0000313" key="4">
    <source>
        <dbReference type="Proteomes" id="UP000019373"/>
    </source>
</evidence>
<dbReference type="PROSITE" id="PS50004">
    <property type="entry name" value="C2"/>
    <property type="match status" value="1"/>
</dbReference>
<proteinExistence type="predicted"/>
<dbReference type="InterPro" id="IPR037791">
    <property type="entry name" value="C2_fungal_Inn1"/>
</dbReference>
<feature type="region of interest" description="Disordered" evidence="1">
    <location>
        <begin position="586"/>
        <end position="857"/>
    </location>
</feature>
<dbReference type="OMA" id="RIEMTYY"/>
<feature type="compositionally biased region" description="Polar residues" evidence="1">
    <location>
        <begin position="655"/>
        <end position="664"/>
    </location>
</feature>
<gene>
    <name evidence="3" type="ORF">EPUS_03103</name>
</gene>
<protein>
    <recommendedName>
        <fullName evidence="2">C2 domain-containing protein</fullName>
    </recommendedName>
</protein>
<dbReference type="AlphaFoldDB" id="U1GMY2"/>
<accession>U1GMY2</accession>
<feature type="region of interest" description="Disordered" evidence="1">
    <location>
        <begin position="153"/>
        <end position="547"/>
    </location>
</feature>
<keyword evidence="4" id="KW-1185">Reference proteome</keyword>
<feature type="compositionally biased region" description="Polar residues" evidence="1">
    <location>
        <begin position="309"/>
        <end position="330"/>
    </location>
</feature>
<dbReference type="InterPro" id="IPR052981">
    <property type="entry name" value="Ingression_C2_domain"/>
</dbReference>
<dbReference type="Gene3D" id="2.60.40.150">
    <property type="entry name" value="C2 domain"/>
    <property type="match status" value="1"/>
</dbReference>
<dbReference type="eggNOG" id="ENOG502RDJ2">
    <property type="taxonomic scope" value="Eukaryota"/>
</dbReference>
<dbReference type="Proteomes" id="UP000019373">
    <property type="component" value="Unassembled WGS sequence"/>
</dbReference>
<feature type="compositionally biased region" description="Basic and acidic residues" evidence="1">
    <location>
        <begin position="223"/>
        <end position="238"/>
    </location>
</feature>
<name>U1GMY2_ENDPU</name>
<dbReference type="HOGENOM" id="CLU_008050_0_0_1"/>
<feature type="compositionally biased region" description="Basic and acidic residues" evidence="1">
    <location>
        <begin position="153"/>
        <end position="172"/>
    </location>
</feature>